<dbReference type="GO" id="GO:0005886">
    <property type="term" value="C:plasma membrane"/>
    <property type="evidence" value="ECO:0007669"/>
    <property type="project" value="TreeGrafter"/>
</dbReference>
<dbReference type="InterPro" id="IPR020846">
    <property type="entry name" value="MFS_dom"/>
</dbReference>
<dbReference type="SUPFAM" id="SSF103473">
    <property type="entry name" value="MFS general substrate transporter"/>
    <property type="match status" value="1"/>
</dbReference>
<evidence type="ECO:0000259" key="6">
    <source>
        <dbReference type="PROSITE" id="PS50850"/>
    </source>
</evidence>
<feature type="transmembrane region" description="Helical" evidence="5">
    <location>
        <begin position="88"/>
        <end position="107"/>
    </location>
</feature>
<keyword evidence="3 5" id="KW-1133">Transmembrane helix</keyword>
<proteinExistence type="predicted"/>
<keyword evidence="2 5" id="KW-0812">Transmembrane</keyword>
<evidence type="ECO:0000313" key="8">
    <source>
        <dbReference type="Proteomes" id="UP001139103"/>
    </source>
</evidence>
<reference evidence="7" key="1">
    <citation type="submission" date="2021-11" db="EMBL/GenBank/DDBJ databases">
        <title>Genome sequence.</title>
        <authorList>
            <person name="Sun Q."/>
        </authorList>
    </citation>
    <scope>NUCLEOTIDE SEQUENCE</scope>
    <source>
        <strain evidence="7">JC732</strain>
    </source>
</reference>
<feature type="transmembrane region" description="Helical" evidence="5">
    <location>
        <begin position="211"/>
        <end position="230"/>
    </location>
</feature>
<dbReference type="GO" id="GO:0046943">
    <property type="term" value="F:carboxylic acid transmembrane transporter activity"/>
    <property type="evidence" value="ECO:0007669"/>
    <property type="project" value="TreeGrafter"/>
</dbReference>
<feature type="transmembrane region" description="Helical" evidence="5">
    <location>
        <begin position="28"/>
        <end position="50"/>
    </location>
</feature>
<dbReference type="RefSeq" id="WP_230221297.1">
    <property type="nucleotide sequence ID" value="NZ_JAJKFT010000010.1"/>
</dbReference>
<sequence>MHIDSSSMPEPEEISGYRKPWYREMTRYHWFVFVVAALGWLFDCLDQQLFVLARPAVMRDLVTEDSLTSAQLKMPNALQAARSRNADYATSIFMLGWATGGLAFGILGDRWGRAKTMVITILMYSVFTGLSSIAQGVFDFALYRFLTGLGVGGEFAIGVALVAESMPSRARAYALSSLQALSATGNISAALINLNLGLAQEQGLVESPWRIMFLIGAVPALLALLIRRYLKEPESWQKAKAEQALGKSNQLGSYRELFSDAKIRRHALLGLVLACAGVVGLWSIGFYTPDLIKTVQRPEVTATVYRQERDRLIAAGEVEKVAVLEELIGTLTTGSTSGELSEAAKSMQTELSNQVEGRLARWSSYASMAINVGAFLGMFGFGALSQKIGRKPTFALGLLAAFVSTACVFLFLKEFWQIWVMVPVMGFCQLSLFAGYAIYFPELFPTRLRSTGVSFCYNVGRFAAAGGPLVKAQLDQLFGFGGEAFRYTGATMACVFLIGLVVLPFLPETRDQELPE</sequence>
<dbReference type="InterPro" id="IPR005829">
    <property type="entry name" value="Sugar_transporter_CS"/>
</dbReference>
<gene>
    <name evidence="7" type="ORF">LOC68_17990</name>
</gene>
<dbReference type="InterPro" id="IPR011701">
    <property type="entry name" value="MFS"/>
</dbReference>
<evidence type="ECO:0000256" key="3">
    <source>
        <dbReference type="ARBA" id="ARBA00022989"/>
    </source>
</evidence>
<dbReference type="Pfam" id="PF07690">
    <property type="entry name" value="MFS_1"/>
    <property type="match status" value="2"/>
</dbReference>
<dbReference type="PROSITE" id="PS00217">
    <property type="entry name" value="SUGAR_TRANSPORT_2"/>
    <property type="match status" value="1"/>
</dbReference>
<feature type="transmembrane region" description="Helical" evidence="5">
    <location>
        <begin position="119"/>
        <end position="138"/>
    </location>
</feature>
<evidence type="ECO:0000256" key="2">
    <source>
        <dbReference type="ARBA" id="ARBA00022692"/>
    </source>
</evidence>
<feature type="transmembrane region" description="Helical" evidence="5">
    <location>
        <begin position="362"/>
        <end position="381"/>
    </location>
</feature>
<feature type="domain" description="Major facilitator superfamily (MFS) profile" evidence="6">
    <location>
        <begin position="32"/>
        <end position="511"/>
    </location>
</feature>
<feature type="transmembrane region" description="Helical" evidence="5">
    <location>
        <begin position="484"/>
        <end position="506"/>
    </location>
</feature>
<comment type="caution">
    <text evidence="7">The sequence shown here is derived from an EMBL/GenBank/DDBJ whole genome shotgun (WGS) entry which is preliminary data.</text>
</comment>
<dbReference type="PROSITE" id="PS50850">
    <property type="entry name" value="MFS"/>
    <property type="match status" value="1"/>
</dbReference>
<dbReference type="AlphaFoldDB" id="A0A9X1MQ34"/>
<dbReference type="InterPro" id="IPR036259">
    <property type="entry name" value="MFS_trans_sf"/>
</dbReference>
<evidence type="ECO:0000256" key="4">
    <source>
        <dbReference type="ARBA" id="ARBA00023136"/>
    </source>
</evidence>
<evidence type="ECO:0000313" key="7">
    <source>
        <dbReference type="EMBL" id="MCC9630290.1"/>
    </source>
</evidence>
<feature type="transmembrane region" description="Helical" evidence="5">
    <location>
        <begin position="267"/>
        <end position="287"/>
    </location>
</feature>
<feature type="transmembrane region" description="Helical" evidence="5">
    <location>
        <begin position="144"/>
        <end position="163"/>
    </location>
</feature>
<keyword evidence="8" id="KW-1185">Reference proteome</keyword>
<evidence type="ECO:0000256" key="1">
    <source>
        <dbReference type="ARBA" id="ARBA00004141"/>
    </source>
</evidence>
<comment type="subcellular location">
    <subcellularLocation>
        <location evidence="1">Membrane</location>
        <topology evidence="1">Multi-pass membrane protein</topology>
    </subcellularLocation>
</comment>
<feature type="transmembrane region" description="Helical" evidence="5">
    <location>
        <begin position="175"/>
        <end position="199"/>
    </location>
</feature>
<evidence type="ECO:0000256" key="5">
    <source>
        <dbReference type="SAM" id="Phobius"/>
    </source>
</evidence>
<dbReference type="Proteomes" id="UP001139103">
    <property type="component" value="Unassembled WGS sequence"/>
</dbReference>
<accession>A0A9X1MQ34</accession>
<feature type="transmembrane region" description="Helical" evidence="5">
    <location>
        <begin position="418"/>
        <end position="439"/>
    </location>
</feature>
<dbReference type="PANTHER" id="PTHR23508">
    <property type="entry name" value="CARBOXYLIC ACID TRANSPORTER PROTEIN HOMOLOG"/>
    <property type="match status" value="1"/>
</dbReference>
<name>A0A9X1MQ34_9BACT</name>
<protein>
    <submittedName>
        <fullName evidence="7">MFS transporter</fullName>
    </submittedName>
</protein>
<dbReference type="PANTHER" id="PTHR23508:SF10">
    <property type="entry name" value="CARBOXYLIC ACID TRANSPORTER PROTEIN HOMOLOG"/>
    <property type="match status" value="1"/>
</dbReference>
<dbReference type="EMBL" id="JAJKFT010000010">
    <property type="protein sequence ID" value="MCC9630290.1"/>
    <property type="molecule type" value="Genomic_DNA"/>
</dbReference>
<feature type="transmembrane region" description="Helical" evidence="5">
    <location>
        <begin position="393"/>
        <end position="412"/>
    </location>
</feature>
<dbReference type="Gene3D" id="1.20.1250.20">
    <property type="entry name" value="MFS general substrate transporter like domains"/>
    <property type="match status" value="2"/>
</dbReference>
<organism evidence="7 8">
    <name type="scientific">Blastopirellula sediminis</name>
    <dbReference type="NCBI Taxonomy" id="2894196"/>
    <lineage>
        <taxon>Bacteria</taxon>
        <taxon>Pseudomonadati</taxon>
        <taxon>Planctomycetota</taxon>
        <taxon>Planctomycetia</taxon>
        <taxon>Pirellulales</taxon>
        <taxon>Pirellulaceae</taxon>
        <taxon>Blastopirellula</taxon>
    </lineage>
</organism>
<keyword evidence="4 5" id="KW-0472">Membrane</keyword>